<evidence type="ECO:0000313" key="6">
    <source>
        <dbReference type="EMBL" id="OUS35683.1"/>
    </source>
</evidence>
<dbReference type="GO" id="GO:0019646">
    <property type="term" value="P:aerobic electron transport chain"/>
    <property type="evidence" value="ECO:0007669"/>
    <property type="project" value="TreeGrafter"/>
</dbReference>
<keyword evidence="4" id="KW-0560">Oxidoreductase</keyword>
<dbReference type="PANTHER" id="PTHR42913:SF9">
    <property type="entry name" value="SLR1591 PROTEIN"/>
    <property type="match status" value="1"/>
</dbReference>
<evidence type="ECO:0000256" key="4">
    <source>
        <dbReference type="ARBA" id="ARBA00023002"/>
    </source>
</evidence>
<feature type="domain" description="FAD/NAD(P)-binding" evidence="5">
    <location>
        <begin position="13"/>
        <end position="310"/>
    </location>
</feature>
<dbReference type="EMBL" id="MABE01000680">
    <property type="protein sequence ID" value="OUS35683.1"/>
    <property type="molecule type" value="Genomic_DNA"/>
</dbReference>
<dbReference type="AlphaFoldDB" id="A0A1Y5HJ16"/>
<dbReference type="Pfam" id="PF07992">
    <property type="entry name" value="Pyr_redox_2"/>
    <property type="match status" value="1"/>
</dbReference>
<feature type="non-terminal residue" evidence="6">
    <location>
        <position position="379"/>
    </location>
</feature>
<dbReference type="PRINTS" id="PR00368">
    <property type="entry name" value="FADPNR"/>
</dbReference>
<evidence type="ECO:0000256" key="3">
    <source>
        <dbReference type="ARBA" id="ARBA00022827"/>
    </source>
</evidence>
<dbReference type="GO" id="GO:0003955">
    <property type="term" value="F:NAD(P)H dehydrogenase (quinone) activity"/>
    <property type="evidence" value="ECO:0007669"/>
    <property type="project" value="TreeGrafter"/>
</dbReference>
<protein>
    <recommendedName>
        <fullName evidence="5">FAD/NAD(P)-binding domain-containing protein</fullName>
    </recommendedName>
</protein>
<evidence type="ECO:0000259" key="5">
    <source>
        <dbReference type="Pfam" id="PF07992"/>
    </source>
</evidence>
<dbReference type="Gene3D" id="3.50.50.100">
    <property type="match status" value="1"/>
</dbReference>
<gene>
    <name evidence="6" type="ORF">A9R00_11940</name>
</gene>
<name>A0A1Y5HJ16_OLEAN</name>
<evidence type="ECO:0000313" key="7">
    <source>
        <dbReference type="Proteomes" id="UP000227088"/>
    </source>
</evidence>
<organism evidence="6 7">
    <name type="scientific">Oleispira antarctica</name>
    <dbReference type="NCBI Taxonomy" id="188908"/>
    <lineage>
        <taxon>Bacteria</taxon>
        <taxon>Pseudomonadati</taxon>
        <taxon>Pseudomonadota</taxon>
        <taxon>Gammaproteobacteria</taxon>
        <taxon>Oceanospirillales</taxon>
        <taxon>Oceanospirillaceae</taxon>
        <taxon>Oleispira</taxon>
    </lineage>
</organism>
<comment type="cofactor">
    <cofactor evidence="1">
        <name>FAD</name>
        <dbReference type="ChEBI" id="CHEBI:57692"/>
    </cofactor>
</comment>
<comment type="caution">
    <text evidence="6">The sequence shown here is derived from an EMBL/GenBank/DDBJ whole genome shotgun (WGS) entry which is preliminary data.</text>
</comment>
<keyword evidence="3" id="KW-0274">FAD</keyword>
<dbReference type="Proteomes" id="UP000227088">
    <property type="component" value="Unassembled WGS sequence"/>
</dbReference>
<proteinExistence type="predicted"/>
<dbReference type="InterPro" id="IPR051169">
    <property type="entry name" value="NADH-Q_oxidoreductase"/>
</dbReference>
<evidence type="ECO:0000256" key="1">
    <source>
        <dbReference type="ARBA" id="ARBA00001974"/>
    </source>
</evidence>
<evidence type="ECO:0000256" key="2">
    <source>
        <dbReference type="ARBA" id="ARBA00022630"/>
    </source>
</evidence>
<dbReference type="SUPFAM" id="SSF51905">
    <property type="entry name" value="FAD/NAD(P)-binding domain"/>
    <property type="match status" value="2"/>
</dbReference>
<dbReference type="InterPro" id="IPR023753">
    <property type="entry name" value="FAD/NAD-binding_dom"/>
</dbReference>
<dbReference type="InterPro" id="IPR036188">
    <property type="entry name" value="FAD/NAD-bd_sf"/>
</dbReference>
<accession>A0A1Y5HJ16</accession>
<dbReference type="PANTHER" id="PTHR42913">
    <property type="entry name" value="APOPTOSIS-INDUCING FACTOR 1"/>
    <property type="match status" value="1"/>
</dbReference>
<sequence length="379" mass="42440">MKTVASSHDVYPLVLLGGGHSHVLCLKYWQQLAPSNPLKKYRPLLISEKATSPYSGMLPGLLTADYQFDDCHIDLIKLCQSSGADFQKKTCINIQQVTDKDFDTLYRLDFKSTADSHSIYCEKLSINIGSQPYSLFTNRKDQFANGEYQKQYSDNVWKVKPISQFFQNWQKLQQEINSPNTKQEVIAKNPVISIIGAGAAGVEIACAIKLAQEKCQVQLIANSKQPLPSYSPKLQKLCLQRLNNMDIHFIGQRQVTTKPSDFTILCTQSAAPYWLKDSNLKLSDQGFICVDENLQTSLSGVFAAGDCIHFTPLPLAKAGVYAVRQANTLFHNLCTSLKNYSLPASGLLRYRPQTQFLSIINMGNQYALGQRGSFVFRGR</sequence>
<keyword evidence="2" id="KW-0285">Flavoprotein</keyword>
<reference evidence="7" key="1">
    <citation type="journal article" date="2017" name="Proc. Natl. Acad. Sci. U.S.A.">
        <title>Simulation of Deepwater Horizon oil plume reveals substrate specialization within a complex community of hydrocarbon degraders.</title>
        <authorList>
            <person name="Hu P."/>
            <person name="Dubinsky E.A."/>
            <person name="Probst A.J."/>
            <person name="Wang J."/>
            <person name="Sieber C.M.K."/>
            <person name="Tom L.M."/>
            <person name="Gardinali P."/>
            <person name="Banfield J.F."/>
            <person name="Atlas R.M."/>
            <person name="Andersen G.L."/>
        </authorList>
    </citation>
    <scope>NUCLEOTIDE SEQUENCE [LARGE SCALE GENOMIC DNA]</scope>
</reference>